<evidence type="ECO:0000313" key="2">
    <source>
        <dbReference type="EMBL" id="QXH83256.1"/>
    </source>
</evidence>
<dbReference type="AlphaFoldDB" id="A0A8H9YPS6"/>
<evidence type="ECO:0000313" key="3">
    <source>
        <dbReference type="Proteomes" id="UP000615613"/>
    </source>
</evidence>
<gene>
    <name evidence="2" type="ORF">HU722_0025325</name>
    <name evidence="1" type="ORF">HU722_11755</name>
</gene>
<dbReference type="Proteomes" id="UP000615613">
    <property type="component" value="Chromosome"/>
</dbReference>
<keyword evidence="3" id="KW-1185">Reference proteome</keyword>
<dbReference type="EMBL" id="JABWQF010000006">
    <property type="protein sequence ID" value="MBC3292194.1"/>
    <property type="molecule type" value="Genomic_DNA"/>
</dbReference>
<dbReference type="KEGG" id="ptrt:HU722_0025325"/>
<reference evidence="2" key="2">
    <citation type="submission" date="2021-06" db="EMBL/GenBank/DDBJ databases">
        <title>Updating the genus Pseudomonas: Description of 43 new species and partition of the Pseudomonas putida group.</title>
        <authorList>
            <person name="Girard L."/>
            <person name="Lood C."/>
            <person name="Vandamme P."/>
            <person name="Rokni-Zadeh H."/>
            <person name="van Noort V."/>
            <person name="Hofte M."/>
            <person name="Lavigne R."/>
            <person name="De Mot R."/>
        </authorList>
    </citation>
    <scope>NUCLEOTIDE SEQUENCE</scope>
    <source>
        <strain evidence="2">SWRI145</strain>
    </source>
</reference>
<organism evidence="1">
    <name type="scientific">Pseudomonas tritici</name>
    <dbReference type="NCBI Taxonomy" id="2745518"/>
    <lineage>
        <taxon>Bacteria</taxon>
        <taxon>Pseudomonadati</taxon>
        <taxon>Pseudomonadota</taxon>
        <taxon>Gammaproteobacteria</taxon>
        <taxon>Pseudomonadales</taxon>
        <taxon>Pseudomonadaceae</taxon>
        <taxon>Pseudomonas</taxon>
    </lineage>
</organism>
<dbReference type="EMBL" id="CP077084">
    <property type="protein sequence ID" value="QXH83256.1"/>
    <property type="molecule type" value="Genomic_DNA"/>
</dbReference>
<proteinExistence type="predicted"/>
<reference evidence="1" key="1">
    <citation type="journal article" date="2020" name="Microorganisms">
        <title>Reliable Identification of Environmental Pseudomonas Isolates Using the rpoD Gene.</title>
        <authorList>
            <consortium name="The Broad Institute Genome Sequencing Platform"/>
            <person name="Girard L."/>
            <person name="Lood C."/>
            <person name="Rokni-Zadeh H."/>
            <person name="van Noort V."/>
            <person name="Lavigne R."/>
            <person name="De Mot R."/>
        </authorList>
    </citation>
    <scope>NUCLEOTIDE SEQUENCE [LARGE SCALE GENOMIC DNA]</scope>
    <source>
        <strain evidence="1">SWRI145</strain>
    </source>
</reference>
<protein>
    <submittedName>
        <fullName evidence="1">Uncharacterized protein</fullName>
    </submittedName>
</protein>
<name>A0A8H9YPS6_9PSED</name>
<sequence length="173" mass="18722">MSNSASVEGYLHVEGFDNFERDAFDKRKIRAGMRKVGLLIAQRAQMNLVLGKGQDGYPVNRTGATVESVKFKVSRAGFLVRISPTKTSAMEEFYPAYLHYGVKRGRKLGKLAPGAGKGRSNRRAAGVRAAAVAERAAGEWRIKPRDNYMADALQDSASQVQSILSAAFAAALG</sequence>
<evidence type="ECO:0000313" key="1">
    <source>
        <dbReference type="EMBL" id="MBC3292194.1"/>
    </source>
</evidence>
<accession>A0A8H9YPS6</accession>
<dbReference type="RefSeq" id="WP_186753093.1">
    <property type="nucleotide sequence ID" value="NZ_CP077084.1"/>
</dbReference>